<comment type="caution">
    <text evidence="8">The sequence shown here is derived from an EMBL/GenBank/DDBJ whole genome shotgun (WGS) entry which is preliminary data.</text>
</comment>
<accession>A0ABT4WFT6</accession>
<evidence type="ECO:0000259" key="6">
    <source>
        <dbReference type="Pfam" id="PF07980"/>
    </source>
</evidence>
<evidence type="ECO:0000256" key="5">
    <source>
        <dbReference type="ARBA" id="ARBA00023237"/>
    </source>
</evidence>
<keyword evidence="5" id="KW-0998">Cell outer membrane</keyword>
<dbReference type="Proteomes" id="UP001212170">
    <property type="component" value="Unassembled WGS sequence"/>
</dbReference>
<organism evidence="8 9">
    <name type="scientific">Flavobacterium azizsancarii</name>
    <dbReference type="NCBI Taxonomy" id="2961580"/>
    <lineage>
        <taxon>Bacteria</taxon>
        <taxon>Pseudomonadati</taxon>
        <taxon>Bacteroidota</taxon>
        <taxon>Flavobacteriia</taxon>
        <taxon>Flavobacteriales</taxon>
        <taxon>Flavobacteriaceae</taxon>
        <taxon>Flavobacterium</taxon>
    </lineage>
</organism>
<evidence type="ECO:0000256" key="1">
    <source>
        <dbReference type="ARBA" id="ARBA00004442"/>
    </source>
</evidence>
<proteinExistence type="inferred from homology"/>
<dbReference type="InterPro" id="IPR011990">
    <property type="entry name" value="TPR-like_helical_dom_sf"/>
</dbReference>
<sequence length="467" mass="52693">MKAINPIIISGRYTILIPPLLLSFLLYCCDSFVEVDLPKSQLTTKTVFENYHTADAALSDIYASIRDTGILSGMSYGVSNQLACYSDELTWYGTPLSTTESFYSNALLPSNSAITEYWRAAYVQIYAANAILEGSKSSLSLTSANKEQLEGEALFIRALLHFYLVNLYGDIPYITTTDYKVNAVVSKLSQSDIYQHIELDLQQAALLLSSPQSNNERVRPGKSAVYSLLARVYLYSQSWTKANSSASVVINDIGLYTLESIQNAFLKDSRETIWQLQPATPSQNTDEAITFILSSTPPLTTSLSNSLMESFAANDLRKKNWIQGISNGDLIWYYPFKYKISNTTPVSMEYPIVMRLAEQYLIRAEARAQKGDLNAAEEDLNHVRRRAGLDSKENLDKQALLDAIQDERRWEFFTEYGHRFFDLKRSGRINQVLSAVKPGWDPHDIFFPIPQSELELNPKLLPQNDGY</sequence>
<gene>
    <name evidence="8" type="ORF">NJT12_15765</name>
</gene>
<evidence type="ECO:0000259" key="7">
    <source>
        <dbReference type="Pfam" id="PF14322"/>
    </source>
</evidence>
<keyword evidence="9" id="KW-1185">Reference proteome</keyword>
<name>A0ABT4WFT6_9FLAO</name>
<comment type="similarity">
    <text evidence="2">Belongs to the SusD family.</text>
</comment>
<protein>
    <submittedName>
        <fullName evidence="8">RagB/SusD family nutrient uptake outer membrane protein</fullName>
    </submittedName>
</protein>
<reference evidence="8 9" key="1">
    <citation type="journal article" date="2023" name="Chemosphere">
        <title>Whole genome analysis of Flavobacterium aziz-sancarii sp. nov., isolated from Ardley Island (Antarctica), revealed a rich resistome and bioremediation potential.</title>
        <authorList>
            <person name="Otur C."/>
            <person name="Okay S."/>
            <person name="Kurt-Kizildogan A."/>
        </authorList>
    </citation>
    <scope>NUCLEOTIDE SEQUENCE [LARGE SCALE GENOMIC DNA]</scope>
    <source>
        <strain evidence="8 9">AC</strain>
    </source>
</reference>
<dbReference type="CDD" id="cd08977">
    <property type="entry name" value="SusD"/>
    <property type="match status" value="1"/>
</dbReference>
<evidence type="ECO:0000256" key="4">
    <source>
        <dbReference type="ARBA" id="ARBA00023136"/>
    </source>
</evidence>
<evidence type="ECO:0000313" key="8">
    <source>
        <dbReference type="EMBL" id="MDA6071072.1"/>
    </source>
</evidence>
<evidence type="ECO:0000256" key="3">
    <source>
        <dbReference type="ARBA" id="ARBA00022729"/>
    </source>
</evidence>
<dbReference type="SUPFAM" id="SSF48452">
    <property type="entry name" value="TPR-like"/>
    <property type="match status" value="1"/>
</dbReference>
<dbReference type="InterPro" id="IPR033985">
    <property type="entry name" value="SusD-like_N"/>
</dbReference>
<feature type="domain" description="RagB/SusD" evidence="6">
    <location>
        <begin position="331"/>
        <end position="467"/>
    </location>
</feature>
<dbReference type="EMBL" id="JAMZNK010000028">
    <property type="protein sequence ID" value="MDA6071072.1"/>
    <property type="molecule type" value="Genomic_DNA"/>
</dbReference>
<comment type="subcellular location">
    <subcellularLocation>
        <location evidence="1">Cell outer membrane</location>
    </subcellularLocation>
</comment>
<keyword evidence="4" id="KW-0472">Membrane</keyword>
<feature type="domain" description="SusD-like N-terminal" evidence="7">
    <location>
        <begin position="103"/>
        <end position="234"/>
    </location>
</feature>
<evidence type="ECO:0000313" key="9">
    <source>
        <dbReference type="Proteomes" id="UP001212170"/>
    </source>
</evidence>
<dbReference type="RefSeq" id="WP_271336888.1">
    <property type="nucleotide sequence ID" value="NZ_JAMZNK010000028.1"/>
</dbReference>
<keyword evidence="3" id="KW-0732">Signal</keyword>
<dbReference type="Gene3D" id="1.25.40.390">
    <property type="match status" value="1"/>
</dbReference>
<evidence type="ECO:0000256" key="2">
    <source>
        <dbReference type="ARBA" id="ARBA00006275"/>
    </source>
</evidence>
<dbReference type="InterPro" id="IPR012944">
    <property type="entry name" value="SusD_RagB_dom"/>
</dbReference>
<dbReference type="Pfam" id="PF14322">
    <property type="entry name" value="SusD-like_3"/>
    <property type="match status" value="1"/>
</dbReference>
<dbReference type="Pfam" id="PF07980">
    <property type="entry name" value="SusD_RagB"/>
    <property type="match status" value="1"/>
</dbReference>